<dbReference type="RefSeq" id="XP_033522237.1">
    <property type="nucleotide sequence ID" value="XM_033670666.1"/>
</dbReference>
<dbReference type="GeneID" id="54411098"/>
<evidence type="ECO:0000313" key="1">
    <source>
        <dbReference type="EMBL" id="KAF2127848.1"/>
    </source>
</evidence>
<name>A0A6A6AAF3_9PLEO</name>
<dbReference type="Proteomes" id="UP000799771">
    <property type="component" value="Unassembled WGS sequence"/>
</dbReference>
<sequence length="163" mass="17552">MTLETLDVVQYRALIEDLVSRMQKRGIDCMEWKHGESYPTVLRAVSAGITGNMPGNGISLSYACMLNGKGLLRWVVVDECCLIVTSSLWRPKLAGNVEESAAAAVPNSIAYGNASARAGGRNGIKKVGSVCNVHPSERGAAEHSILCVVSWYKRGKTQETALL</sequence>
<proteinExistence type="predicted"/>
<dbReference type="AlphaFoldDB" id="A0A6A6AAF3"/>
<accession>A0A6A6AAF3</accession>
<gene>
    <name evidence="1" type="ORF">P153DRAFT_387576</name>
</gene>
<evidence type="ECO:0000313" key="2">
    <source>
        <dbReference type="Proteomes" id="UP000799771"/>
    </source>
</evidence>
<reference evidence="1" key="1">
    <citation type="journal article" date="2020" name="Stud. Mycol.">
        <title>101 Dothideomycetes genomes: a test case for predicting lifestyles and emergence of pathogens.</title>
        <authorList>
            <person name="Haridas S."/>
            <person name="Albert R."/>
            <person name="Binder M."/>
            <person name="Bloem J."/>
            <person name="Labutti K."/>
            <person name="Salamov A."/>
            <person name="Andreopoulos B."/>
            <person name="Baker S."/>
            <person name="Barry K."/>
            <person name="Bills G."/>
            <person name="Bluhm B."/>
            <person name="Cannon C."/>
            <person name="Castanera R."/>
            <person name="Culley D."/>
            <person name="Daum C."/>
            <person name="Ezra D."/>
            <person name="Gonzalez J."/>
            <person name="Henrissat B."/>
            <person name="Kuo A."/>
            <person name="Liang C."/>
            <person name="Lipzen A."/>
            <person name="Lutzoni F."/>
            <person name="Magnuson J."/>
            <person name="Mondo S."/>
            <person name="Nolan M."/>
            <person name="Ohm R."/>
            <person name="Pangilinan J."/>
            <person name="Park H.-J."/>
            <person name="Ramirez L."/>
            <person name="Alfaro M."/>
            <person name="Sun H."/>
            <person name="Tritt A."/>
            <person name="Yoshinaga Y."/>
            <person name="Zwiers L.-H."/>
            <person name="Turgeon B."/>
            <person name="Goodwin S."/>
            <person name="Spatafora J."/>
            <person name="Crous P."/>
            <person name="Grigoriev I."/>
        </authorList>
    </citation>
    <scope>NUCLEOTIDE SEQUENCE</scope>
    <source>
        <strain evidence="1">CBS 119687</strain>
    </source>
</reference>
<dbReference type="OrthoDB" id="3925403at2759"/>
<protein>
    <submittedName>
        <fullName evidence="1">Uncharacterized protein</fullName>
    </submittedName>
</protein>
<organism evidence="1 2">
    <name type="scientific">Dothidotthia symphoricarpi CBS 119687</name>
    <dbReference type="NCBI Taxonomy" id="1392245"/>
    <lineage>
        <taxon>Eukaryota</taxon>
        <taxon>Fungi</taxon>
        <taxon>Dikarya</taxon>
        <taxon>Ascomycota</taxon>
        <taxon>Pezizomycotina</taxon>
        <taxon>Dothideomycetes</taxon>
        <taxon>Pleosporomycetidae</taxon>
        <taxon>Pleosporales</taxon>
        <taxon>Dothidotthiaceae</taxon>
        <taxon>Dothidotthia</taxon>
    </lineage>
</organism>
<dbReference type="EMBL" id="ML977510">
    <property type="protein sequence ID" value="KAF2127848.1"/>
    <property type="molecule type" value="Genomic_DNA"/>
</dbReference>
<keyword evidence="2" id="KW-1185">Reference proteome</keyword>